<dbReference type="RefSeq" id="WP_166006770.1">
    <property type="nucleotide sequence ID" value="NZ_CP049886.1"/>
</dbReference>
<proteinExistence type="predicted"/>
<keyword evidence="4" id="KW-1185">Reference proteome</keyword>
<keyword evidence="2" id="KW-0732">Signal</keyword>
<evidence type="ECO:0000313" key="4">
    <source>
        <dbReference type="Proteomes" id="UP000500890"/>
    </source>
</evidence>
<protein>
    <recommendedName>
        <fullName evidence="5">Lipoprotein</fullName>
    </recommendedName>
</protein>
<dbReference type="PROSITE" id="PS51257">
    <property type="entry name" value="PROKAR_LIPOPROTEIN"/>
    <property type="match status" value="1"/>
</dbReference>
<accession>A0A6G8ALC3</accession>
<dbReference type="EMBL" id="CP049886">
    <property type="protein sequence ID" value="QIL45858.1"/>
    <property type="molecule type" value="Genomic_DNA"/>
</dbReference>
<dbReference type="Proteomes" id="UP000500890">
    <property type="component" value="Chromosome"/>
</dbReference>
<dbReference type="AlphaFoldDB" id="A0A6G8ALC3"/>
<evidence type="ECO:0000313" key="3">
    <source>
        <dbReference type="EMBL" id="QIL45858.1"/>
    </source>
</evidence>
<feature type="signal peptide" evidence="2">
    <location>
        <begin position="1"/>
        <end position="18"/>
    </location>
</feature>
<dbReference type="KEGG" id="vah:G7081_01505"/>
<evidence type="ECO:0000256" key="2">
    <source>
        <dbReference type="SAM" id="SignalP"/>
    </source>
</evidence>
<evidence type="ECO:0000256" key="1">
    <source>
        <dbReference type="SAM" id="MobiDB-lite"/>
    </source>
</evidence>
<reference evidence="3 4" key="1">
    <citation type="submission" date="2020-03" db="EMBL/GenBank/DDBJ databases">
        <title>Vagococcus sp. nov., isolated from beetles.</title>
        <authorList>
            <person name="Hyun D.-W."/>
            <person name="Bae J.-W."/>
        </authorList>
    </citation>
    <scope>NUCLEOTIDE SEQUENCE [LARGE SCALE GENOMIC DNA]</scope>
    <source>
        <strain evidence="3 4">HDW17A</strain>
    </source>
</reference>
<feature type="compositionally biased region" description="Low complexity" evidence="1">
    <location>
        <begin position="27"/>
        <end position="55"/>
    </location>
</feature>
<organism evidence="3 4">
    <name type="scientific">Vagococcus coleopterorum</name>
    <dbReference type="NCBI Taxonomy" id="2714946"/>
    <lineage>
        <taxon>Bacteria</taxon>
        <taxon>Bacillati</taxon>
        <taxon>Bacillota</taxon>
        <taxon>Bacilli</taxon>
        <taxon>Lactobacillales</taxon>
        <taxon>Enterococcaceae</taxon>
        <taxon>Vagococcus</taxon>
    </lineage>
</organism>
<sequence>MKKTLLFTLTLISLTAISGCTKHEKSATTPTVATEATSTTDKTETSQETDTTTAATRHERQHNENVTGASKDEDTLTGASPMTVGKVEAIKIIKESTLSGYDIGQMIQLVKTARTTEAMLENFNQVNDSFSAVDDSNSIAKMKDLIEQLNN</sequence>
<feature type="region of interest" description="Disordered" evidence="1">
    <location>
        <begin position="23"/>
        <end position="80"/>
    </location>
</feature>
<gene>
    <name evidence="3" type="ORF">G7081_01505</name>
</gene>
<evidence type="ECO:0008006" key="5">
    <source>
        <dbReference type="Google" id="ProtNLM"/>
    </source>
</evidence>
<feature type="chain" id="PRO_5038657008" description="Lipoprotein" evidence="2">
    <location>
        <begin position="19"/>
        <end position="151"/>
    </location>
</feature>
<name>A0A6G8ALC3_9ENTE</name>